<dbReference type="RefSeq" id="WP_100916129.1">
    <property type="nucleotide sequence ID" value="NZ_CP025057.1"/>
</dbReference>
<feature type="transmembrane region" description="Helical" evidence="1">
    <location>
        <begin position="32"/>
        <end position="55"/>
    </location>
</feature>
<evidence type="ECO:0000313" key="2">
    <source>
        <dbReference type="EMBL" id="AUB31135.1"/>
    </source>
</evidence>
<evidence type="ECO:0000256" key="1">
    <source>
        <dbReference type="SAM" id="Phobius"/>
    </source>
</evidence>
<dbReference type="OrthoDB" id="389768at2"/>
<dbReference type="Proteomes" id="UP000231823">
    <property type="component" value="Chromosome"/>
</dbReference>
<organism evidence="2 3">
    <name type="scientific">Spiroplasma floricola 23-6</name>
    <dbReference type="NCBI Taxonomy" id="1336749"/>
    <lineage>
        <taxon>Bacteria</taxon>
        <taxon>Bacillati</taxon>
        <taxon>Mycoplasmatota</taxon>
        <taxon>Mollicutes</taxon>
        <taxon>Entomoplasmatales</taxon>
        <taxon>Spiroplasmataceae</taxon>
        <taxon>Spiroplasma</taxon>
    </lineage>
</organism>
<dbReference type="AlphaFoldDB" id="A0A2K8SCU6"/>
<name>A0A2K8SCU6_9MOLU</name>
<keyword evidence="1" id="KW-0472">Membrane</keyword>
<evidence type="ECO:0008006" key="4">
    <source>
        <dbReference type="Google" id="ProtNLM"/>
    </source>
</evidence>
<sequence>MRDESILQDIGSLIRYDRKIKATLRHILFLRVFWKFLFMFSLIFFIIFVLSIYFLKTASIENFIIKASLGLLFSLSIGLSFIFLFLDTFYSPNLSKNINKIIHKKEKIELIYSKFLNSRTDLQDITDFKLSIVNFKSEPKRKRKSYANYMSTLLNRETPIKKNNENSLDFKFKNYQASFVIEHPLEFTRWTLKYSWKESRSTIGSKKLSMSVLYIENKEFRKMYYNLKIKKSGELSGDYRTESIAFNNKYSTNLESNDLEGAKFLNPTVVNNLVNFNDINFFALGVYKQLYVERYETKRENCQIGIFNFLLLKNRNKVIEYIYDKIVKDIDFLKKSYDYINFIL</sequence>
<reference evidence="2 3" key="1">
    <citation type="submission" date="2017-12" db="EMBL/GenBank/DDBJ databases">
        <title>Complete genome sequence of Spiroplasma floricola 23-6 (ATCC 29989).</title>
        <authorList>
            <person name="Tsai Y.-M."/>
            <person name="Wu P.-S."/>
            <person name="Lo W.-S."/>
            <person name="Kuo C.-H."/>
        </authorList>
    </citation>
    <scope>NUCLEOTIDE SEQUENCE [LARGE SCALE GENOMIC DNA]</scope>
    <source>
        <strain evidence="2 3">23-6</strain>
    </source>
</reference>
<proteinExistence type="predicted"/>
<feature type="transmembrane region" description="Helical" evidence="1">
    <location>
        <begin position="67"/>
        <end position="86"/>
    </location>
</feature>
<accession>A0A2K8SCU6</accession>
<dbReference type="KEGG" id="sfz:SFLOR_v1c00740"/>
<evidence type="ECO:0000313" key="3">
    <source>
        <dbReference type="Proteomes" id="UP000231823"/>
    </source>
</evidence>
<dbReference type="EMBL" id="CP025057">
    <property type="protein sequence ID" value="AUB31135.1"/>
    <property type="molecule type" value="Genomic_DNA"/>
</dbReference>
<protein>
    <recommendedName>
        <fullName evidence="4">DUF3137 domain-containing protein</fullName>
    </recommendedName>
</protein>
<gene>
    <name evidence="2" type="ORF">SFLOR_v1c00740</name>
</gene>
<keyword evidence="1" id="KW-1133">Transmembrane helix</keyword>
<keyword evidence="3" id="KW-1185">Reference proteome</keyword>
<keyword evidence="1" id="KW-0812">Transmembrane</keyword>